<feature type="compositionally biased region" description="Low complexity" evidence="1">
    <location>
        <begin position="254"/>
        <end position="292"/>
    </location>
</feature>
<feature type="compositionally biased region" description="Polar residues" evidence="1">
    <location>
        <begin position="314"/>
        <end position="332"/>
    </location>
</feature>
<feature type="compositionally biased region" description="Polar residues" evidence="1">
    <location>
        <begin position="346"/>
        <end position="367"/>
    </location>
</feature>
<dbReference type="Pfam" id="PF15798">
    <property type="entry name" value="PRAS"/>
    <property type="match status" value="1"/>
</dbReference>
<accession>A0ABM1YMN8</accession>
<dbReference type="RefSeq" id="XP_019532418.2">
    <property type="nucleotide sequence ID" value="XM_019676873.3"/>
</dbReference>
<feature type="compositionally biased region" description="Polar residues" evidence="1">
    <location>
        <begin position="388"/>
        <end position="417"/>
    </location>
</feature>
<feature type="compositionally biased region" description="Low complexity" evidence="1">
    <location>
        <begin position="333"/>
        <end position="345"/>
    </location>
</feature>
<reference evidence="2" key="2">
    <citation type="submission" date="2025-05" db="UniProtKB">
        <authorList>
            <consortium name="EnsemblMetazoa"/>
        </authorList>
    </citation>
    <scope>IDENTIFICATION</scope>
    <source>
        <strain evidence="2">Foshan</strain>
    </source>
</reference>
<dbReference type="InterPro" id="IPR026682">
    <property type="entry name" value="AKT1S1"/>
</dbReference>
<feature type="region of interest" description="Disordered" evidence="1">
    <location>
        <begin position="254"/>
        <end position="425"/>
    </location>
</feature>
<dbReference type="GeneID" id="109404008"/>
<dbReference type="EnsemblMetazoa" id="AALFPA23_010539.R14763">
    <property type="protein sequence ID" value="AALFPA23_010539.P14763"/>
    <property type="gene ID" value="AALFPA23_010539"/>
</dbReference>
<reference evidence="3" key="1">
    <citation type="journal article" date="2015" name="Proc. Natl. Acad. Sci. U.S.A.">
        <title>Genome sequence of the Asian Tiger mosquito, Aedes albopictus, reveals insights into its biology, genetics, and evolution.</title>
        <authorList>
            <person name="Chen X.G."/>
            <person name="Jiang X."/>
            <person name="Gu J."/>
            <person name="Xu M."/>
            <person name="Wu Y."/>
            <person name="Deng Y."/>
            <person name="Zhang C."/>
            <person name="Bonizzoni M."/>
            <person name="Dermauw W."/>
            <person name="Vontas J."/>
            <person name="Armbruster P."/>
            <person name="Huang X."/>
            <person name="Yang Y."/>
            <person name="Zhang H."/>
            <person name="He W."/>
            <person name="Peng H."/>
            <person name="Liu Y."/>
            <person name="Wu K."/>
            <person name="Chen J."/>
            <person name="Lirakis M."/>
            <person name="Topalis P."/>
            <person name="Van Leeuwen T."/>
            <person name="Hall A.B."/>
            <person name="Jiang X."/>
            <person name="Thorpe C."/>
            <person name="Mueller R.L."/>
            <person name="Sun C."/>
            <person name="Waterhouse R.M."/>
            <person name="Yan G."/>
            <person name="Tu Z.J."/>
            <person name="Fang X."/>
            <person name="James A.A."/>
        </authorList>
    </citation>
    <scope>NUCLEOTIDE SEQUENCE [LARGE SCALE GENOMIC DNA]</scope>
    <source>
        <strain evidence="3">Foshan</strain>
    </source>
</reference>
<evidence type="ECO:0000256" key="1">
    <source>
        <dbReference type="SAM" id="MobiDB-lite"/>
    </source>
</evidence>
<keyword evidence="3" id="KW-1185">Reference proteome</keyword>
<name>A0ABM1YMN8_AEDAL</name>
<feature type="compositionally biased region" description="Low complexity" evidence="1">
    <location>
        <begin position="373"/>
        <end position="387"/>
    </location>
</feature>
<organism evidence="2 3">
    <name type="scientific">Aedes albopictus</name>
    <name type="common">Asian tiger mosquito</name>
    <name type="synonym">Stegomyia albopicta</name>
    <dbReference type="NCBI Taxonomy" id="7160"/>
    <lineage>
        <taxon>Eukaryota</taxon>
        <taxon>Metazoa</taxon>
        <taxon>Ecdysozoa</taxon>
        <taxon>Arthropoda</taxon>
        <taxon>Hexapoda</taxon>
        <taxon>Insecta</taxon>
        <taxon>Pterygota</taxon>
        <taxon>Neoptera</taxon>
        <taxon>Endopterygota</taxon>
        <taxon>Diptera</taxon>
        <taxon>Nematocera</taxon>
        <taxon>Culicoidea</taxon>
        <taxon>Culicidae</taxon>
        <taxon>Culicinae</taxon>
        <taxon>Aedini</taxon>
        <taxon>Aedes</taxon>
        <taxon>Stegomyia</taxon>
    </lineage>
</organism>
<evidence type="ECO:0000313" key="3">
    <source>
        <dbReference type="Proteomes" id="UP000069940"/>
    </source>
</evidence>
<evidence type="ECO:0000313" key="2">
    <source>
        <dbReference type="EnsemblMetazoa" id="AALFPA23_010539.P14763"/>
    </source>
</evidence>
<dbReference type="PANTHER" id="PTHR21844">
    <property type="entry name" value="AKT1 SUBSTRATE 1 PROTEIN"/>
    <property type="match status" value="1"/>
</dbReference>
<protein>
    <submittedName>
        <fullName evidence="2">Uncharacterized protein</fullName>
    </submittedName>
</protein>
<sequence>MSVSCKCMNIVVKLDQPSAGSDLSGRRFDLEAVLKKQQQDRVAAAAAATTKTTTTTTTPSDDHFLFFKEALGPIRCSSVDVRFDGLLQKERVLDEWELSRCRHCDSFVFARHVLDDGNADGTVSAMITCLINPSLMTNVEQLNARMTDGNYSHAFGIVLNGSSLSYSDLTGKGKLLSKVSDNQFVQRFRAYMEQETEAANERIQRFTEQEFAVLKVKRERAEQDCLILAKLAAAAANNQQVPDELLLVRSNSTSINSSNSNTSGGLMGSQQTVVPPTVTPPTTTAPSNATNVNDTSVNSQLETPPPTPEYMPMSTGNSPPMTGTANSAGNTRSSSSMVDQSSYSSPNATRFNGQTPNRANLSYNNVDNHPYHSSNNNNNNIVSFNNSRGAMSRQQQQQRPVAISMQQHSSTNSMTALQPQQQQQQYRMTSYETDCMFDIDGMENDNSPLSNALSDEEELGFDESISNNNEDGMYIPSRQLAGKNGSIARSLPISMPQLMTQFRTNEEDFEEMNEDNVDIAASIKALARSVHGDTVFGDLPRPQIQRFSTQI</sequence>
<dbReference type="PANTHER" id="PTHR21844:SF2">
    <property type="entry name" value="PROLINE-RICH AKT1 SUBSTRATE 1"/>
    <property type="match status" value="1"/>
</dbReference>
<dbReference type="Proteomes" id="UP000069940">
    <property type="component" value="Unassembled WGS sequence"/>
</dbReference>
<proteinExistence type="predicted"/>